<name>A0A9X2DLT7_9BACI</name>
<evidence type="ECO:0000313" key="8">
    <source>
        <dbReference type="EMBL" id="MCM3712623.1"/>
    </source>
</evidence>
<evidence type="ECO:0000256" key="6">
    <source>
        <dbReference type="SAM" id="Phobius"/>
    </source>
</evidence>
<accession>A0A9X2DLT7</accession>
<dbReference type="PANTHER" id="PTHR30294">
    <property type="entry name" value="MEMBRANE COMPONENT OF ABC TRANSPORTER YHHJ-RELATED"/>
    <property type="match status" value="1"/>
</dbReference>
<proteinExistence type="predicted"/>
<evidence type="ECO:0000256" key="1">
    <source>
        <dbReference type="ARBA" id="ARBA00004651"/>
    </source>
</evidence>
<protein>
    <submittedName>
        <fullName evidence="8">ABC transporter permease</fullName>
    </submittedName>
</protein>
<feature type="domain" description="ABC-2 type transporter transmembrane" evidence="7">
    <location>
        <begin position="19"/>
        <end position="387"/>
    </location>
</feature>
<keyword evidence="2" id="KW-1003">Cell membrane</keyword>
<dbReference type="Proteomes" id="UP001139179">
    <property type="component" value="Unassembled WGS sequence"/>
</dbReference>
<feature type="transmembrane region" description="Helical" evidence="6">
    <location>
        <begin position="235"/>
        <end position="258"/>
    </location>
</feature>
<comment type="caution">
    <text evidence="8">The sequence shown here is derived from an EMBL/GenBank/DDBJ whole genome shotgun (WGS) entry which is preliminary data.</text>
</comment>
<dbReference type="AlphaFoldDB" id="A0A9X2DLT7"/>
<feature type="transmembrane region" description="Helical" evidence="6">
    <location>
        <begin position="340"/>
        <end position="357"/>
    </location>
</feature>
<dbReference type="GO" id="GO:0005886">
    <property type="term" value="C:plasma membrane"/>
    <property type="evidence" value="ECO:0007669"/>
    <property type="project" value="UniProtKB-SubCell"/>
</dbReference>
<evidence type="ECO:0000259" key="7">
    <source>
        <dbReference type="Pfam" id="PF12698"/>
    </source>
</evidence>
<feature type="transmembrane region" description="Helical" evidence="6">
    <location>
        <begin position="314"/>
        <end position="333"/>
    </location>
</feature>
<feature type="transmembrane region" description="Helical" evidence="6">
    <location>
        <begin position="185"/>
        <end position="206"/>
    </location>
</feature>
<keyword evidence="5 6" id="KW-0472">Membrane</keyword>
<feature type="transmembrane region" description="Helical" evidence="6">
    <location>
        <begin position="20"/>
        <end position="38"/>
    </location>
</feature>
<evidence type="ECO:0000313" key="9">
    <source>
        <dbReference type="Proteomes" id="UP001139179"/>
    </source>
</evidence>
<evidence type="ECO:0000256" key="2">
    <source>
        <dbReference type="ARBA" id="ARBA00022475"/>
    </source>
</evidence>
<dbReference type="GO" id="GO:0140359">
    <property type="term" value="F:ABC-type transporter activity"/>
    <property type="evidence" value="ECO:0007669"/>
    <property type="project" value="InterPro"/>
</dbReference>
<sequence>MRNFWIIVGHTYTKKLLTKTFLVTTAITLLFVLFFMNMERIFTMFEQDAEQAATHIIVVDETDELIEPLRDQLQPFTERIILAGEAETLEEARQSVEAGDYDAALRISYDQQGQLEGEYFSDSLTQTFAPNQLQQALQHVKETRLTVELGLSPVELERIYQPISFELTTISETAKSESELMQAQMIVYVLLFVIYFTVLLFGNMIATEVVTEKSSRVMEILVSTVSPITQMFGKIVGIGLLALTQYGLLFLVGAVSLMMQADGSSLAGAFLSEELPLDLLGYAILFFLLGYFLYATLSATLGSIVSRVEDVNQVLGPVNFLVIGAFFLAMFGLNAPESTVVTVASFIPFFTPMLMFLRVGMLPVPLWEVILALVILLGTIAVLAAIGGRIFKGGVLMYGKSSALKDLKKAFQLSKQER</sequence>
<comment type="subcellular location">
    <subcellularLocation>
        <location evidence="1">Cell membrane</location>
        <topology evidence="1">Multi-pass membrane protein</topology>
    </subcellularLocation>
</comment>
<keyword evidence="4 6" id="KW-1133">Transmembrane helix</keyword>
<reference evidence="8" key="1">
    <citation type="submission" date="2022-05" db="EMBL/GenBank/DDBJ databases">
        <title>Comparative Genomics of Spacecraft Associated Microbes.</title>
        <authorList>
            <person name="Tran M.T."/>
            <person name="Wright A."/>
            <person name="Seuylemezian A."/>
            <person name="Eisen J."/>
            <person name="Coil D."/>
        </authorList>
    </citation>
    <scope>NUCLEOTIDE SEQUENCE</scope>
    <source>
        <strain evidence="8">214.1.1</strain>
    </source>
</reference>
<feature type="transmembrane region" description="Helical" evidence="6">
    <location>
        <begin position="369"/>
        <end position="391"/>
    </location>
</feature>
<dbReference type="EMBL" id="JAMBOL010000001">
    <property type="protein sequence ID" value="MCM3712623.1"/>
    <property type="molecule type" value="Genomic_DNA"/>
</dbReference>
<dbReference type="RefSeq" id="WP_251221496.1">
    <property type="nucleotide sequence ID" value="NZ_JAMBOL010000001.1"/>
</dbReference>
<dbReference type="PANTHER" id="PTHR30294:SF29">
    <property type="entry name" value="MULTIDRUG ABC TRANSPORTER PERMEASE YBHS-RELATED"/>
    <property type="match status" value="1"/>
</dbReference>
<gene>
    <name evidence="8" type="ORF">M3202_00880</name>
</gene>
<evidence type="ECO:0000256" key="5">
    <source>
        <dbReference type="ARBA" id="ARBA00023136"/>
    </source>
</evidence>
<feature type="transmembrane region" description="Helical" evidence="6">
    <location>
        <begin position="279"/>
        <end position="302"/>
    </location>
</feature>
<dbReference type="Pfam" id="PF12698">
    <property type="entry name" value="ABC2_membrane_3"/>
    <property type="match status" value="1"/>
</dbReference>
<keyword evidence="3 6" id="KW-0812">Transmembrane</keyword>
<evidence type="ECO:0000256" key="3">
    <source>
        <dbReference type="ARBA" id="ARBA00022692"/>
    </source>
</evidence>
<keyword evidence="9" id="KW-1185">Reference proteome</keyword>
<dbReference type="InterPro" id="IPR013525">
    <property type="entry name" value="ABC2_TM"/>
</dbReference>
<dbReference type="InterPro" id="IPR051449">
    <property type="entry name" value="ABC-2_transporter_component"/>
</dbReference>
<organism evidence="8 9">
    <name type="scientific">Halalkalibacter oceani</name>
    <dbReference type="NCBI Taxonomy" id="1653776"/>
    <lineage>
        <taxon>Bacteria</taxon>
        <taxon>Bacillati</taxon>
        <taxon>Bacillota</taxon>
        <taxon>Bacilli</taxon>
        <taxon>Bacillales</taxon>
        <taxon>Bacillaceae</taxon>
        <taxon>Halalkalibacter</taxon>
    </lineage>
</organism>
<evidence type="ECO:0000256" key="4">
    <source>
        <dbReference type="ARBA" id="ARBA00022989"/>
    </source>
</evidence>